<dbReference type="SUPFAM" id="SSF51344">
    <property type="entry name" value="Epsilon subunit of F1F0-ATP synthase N-terminal domain"/>
    <property type="match status" value="1"/>
</dbReference>
<evidence type="ECO:0000259" key="13">
    <source>
        <dbReference type="Pfam" id="PF00401"/>
    </source>
</evidence>
<sequence>MSETFGLEIYASNKLAYAGRAQKLIIPAVDGEQGFLAHHANVVAAIIPGEMRFEDADGNEYVFAVSSGFVEMINNRAKLFCLSVESPDEIDIRRAQEAKERAEEQLRQKQSIQEYHMNQMALARAMTRLKVTHKQ</sequence>
<dbReference type="CDD" id="cd12152">
    <property type="entry name" value="F1-ATPase_delta"/>
    <property type="match status" value="1"/>
</dbReference>
<protein>
    <recommendedName>
        <fullName evidence="11">ATP synthase epsilon chain</fullName>
    </recommendedName>
    <alternativeName>
        <fullName evidence="11">ATP synthase F1 sector epsilon subunit</fullName>
    </alternativeName>
    <alternativeName>
        <fullName evidence="11">F-ATPase epsilon subunit</fullName>
    </alternativeName>
</protein>
<dbReference type="PANTHER" id="PTHR13822">
    <property type="entry name" value="ATP SYNTHASE DELTA/EPSILON CHAIN"/>
    <property type="match status" value="1"/>
</dbReference>
<evidence type="ECO:0000313" key="15">
    <source>
        <dbReference type="EMBL" id="RCH46060.1"/>
    </source>
</evidence>
<dbReference type="GO" id="GO:0046933">
    <property type="term" value="F:proton-transporting ATP synthase activity, rotational mechanism"/>
    <property type="evidence" value="ECO:0007669"/>
    <property type="project" value="UniProtKB-UniRule"/>
</dbReference>
<evidence type="ECO:0000256" key="9">
    <source>
        <dbReference type="ARBA" id="ARBA00023196"/>
    </source>
</evidence>
<dbReference type="InterPro" id="IPR020547">
    <property type="entry name" value="ATP_synth_F1_esu_C"/>
</dbReference>
<evidence type="ECO:0000256" key="11">
    <source>
        <dbReference type="HAMAP-Rule" id="MF_00530"/>
    </source>
</evidence>
<evidence type="ECO:0000256" key="3">
    <source>
        <dbReference type="ARBA" id="ARBA00005712"/>
    </source>
</evidence>
<dbReference type="Gene3D" id="2.60.15.10">
    <property type="entry name" value="F0F1 ATP synthase delta/epsilon subunit, N-terminal"/>
    <property type="match status" value="1"/>
</dbReference>
<dbReference type="PANTHER" id="PTHR13822:SF10">
    <property type="entry name" value="ATP SYNTHASE EPSILON CHAIN, CHLOROPLASTIC"/>
    <property type="match status" value="1"/>
</dbReference>
<comment type="caution">
    <text evidence="15">The sequence shown here is derived from an EMBL/GenBank/DDBJ whole genome shotgun (WGS) entry which is preliminary data.</text>
</comment>
<organism evidence="15 16">
    <name type="scientific">Blautia obeum</name>
    <dbReference type="NCBI Taxonomy" id="40520"/>
    <lineage>
        <taxon>Bacteria</taxon>
        <taxon>Bacillati</taxon>
        <taxon>Bacillota</taxon>
        <taxon>Clostridia</taxon>
        <taxon>Lachnospirales</taxon>
        <taxon>Lachnospiraceae</taxon>
        <taxon>Blautia</taxon>
    </lineage>
</organism>
<keyword evidence="6 11" id="KW-0375">Hydrogen ion transport</keyword>
<comment type="subunit">
    <text evidence="11 12">F-type ATPases have 2 components, CF(1) - the catalytic core - and CF(0) - the membrane proton channel. CF(1) has five subunits: alpha(3), beta(3), gamma(1), delta(1), epsilon(1). CF(0) has three main subunits: a, b and c.</text>
</comment>
<evidence type="ECO:0000256" key="5">
    <source>
        <dbReference type="ARBA" id="ARBA00022475"/>
    </source>
</evidence>
<dbReference type="Pfam" id="PF00401">
    <property type="entry name" value="ATP-synt_DE"/>
    <property type="match status" value="1"/>
</dbReference>
<evidence type="ECO:0000256" key="8">
    <source>
        <dbReference type="ARBA" id="ARBA00023136"/>
    </source>
</evidence>
<comment type="function">
    <text evidence="1 11">Produces ATP from ADP in the presence of a proton gradient across the membrane.</text>
</comment>
<dbReference type="GO" id="GO:0045259">
    <property type="term" value="C:proton-transporting ATP synthase complex"/>
    <property type="evidence" value="ECO:0007669"/>
    <property type="project" value="UniProtKB-KW"/>
</dbReference>
<keyword evidence="10 11" id="KW-0066">ATP synthesis</keyword>
<accession>A0A367G5X9</accession>
<dbReference type="Pfam" id="PF02823">
    <property type="entry name" value="ATP-synt_DE_N"/>
    <property type="match status" value="1"/>
</dbReference>
<dbReference type="SUPFAM" id="SSF46604">
    <property type="entry name" value="Epsilon subunit of F1F0-ATP synthase C-terminal domain"/>
    <property type="match status" value="1"/>
</dbReference>
<name>A0A367G5X9_9FIRM</name>
<evidence type="ECO:0000256" key="7">
    <source>
        <dbReference type="ARBA" id="ARBA00023065"/>
    </source>
</evidence>
<evidence type="ECO:0000256" key="12">
    <source>
        <dbReference type="RuleBase" id="RU003656"/>
    </source>
</evidence>
<dbReference type="GO" id="GO:0005524">
    <property type="term" value="F:ATP binding"/>
    <property type="evidence" value="ECO:0007669"/>
    <property type="project" value="UniProtKB-UniRule"/>
</dbReference>
<dbReference type="Proteomes" id="UP000253208">
    <property type="component" value="Unassembled WGS sequence"/>
</dbReference>
<feature type="domain" description="ATP synthase F1 complex delta/epsilon subunit N-terminal" evidence="14">
    <location>
        <begin position="7"/>
        <end position="79"/>
    </location>
</feature>
<evidence type="ECO:0000313" key="16">
    <source>
        <dbReference type="Proteomes" id="UP000253208"/>
    </source>
</evidence>
<dbReference type="HAMAP" id="MF_00530">
    <property type="entry name" value="ATP_synth_epsil_bac"/>
    <property type="match status" value="1"/>
</dbReference>
<evidence type="ECO:0000256" key="4">
    <source>
        <dbReference type="ARBA" id="ARBA00022448"/>
    </source>
</evidence>
<dbReference type="InterPro" id="IPR020546">
    <property type="entry name" value="ATP_synth_F1_dsu/esu_N"/>
</dbReference>
<keyword evidence="7 11" id="KW-0406">Ion transport</keyword>
<dbReference type="GO" id="GO:0005886">
    <property type="term" value="C:plasma membrane"/>
    <property type="evidence" value="ECO:0007669"/>
    <property type="project" value="UniProtKB-SubCell"/>
</dbReference>
<evidence type="ECO:0000256" key="6">
    <source>
        <dbReference type="ARBA" id="ARBA00022781"/>
    </source>
</evidence>
<dbReference type="FunFam" id="1.20.5.440:FF:000001">
    <property type="entry name" value="ATP synthase epsilon chain"/>
    <property type="match status" value="1"/>
</dbReference>
<proteinExistence type="inferred from homology"/>
<keyword evidence="4 11" id="KW-0813">Transport</keyword>
<keyword evidence="8 11" id="KW-0472">Membrane</keyword>
<dbReference type="EMBL" id="PSQG01000002">
    <property type="protein sequence ID" value="RCH46060.1"/>
    <property type="molecule type" value="Genomic_DNA"/>
</dbReference>
<dbReference type="InterPro" id="IPR036771">
    <property type="entry name" value="ATPsynth_dsu/esu_N"/>
</dbReference>
<keyword evidence="9 11" id="KW-0139">CF(1)</keyword>
<dbReference type="InterPro" id="IPR036794">
    <property type="entry name" value="ATP_F1_dsu/esu_C_sf"/>
</dbReference>
<dbReference type="InterPro" id="IPR001469">
    <property type="entry name" value="ATP_synth_F1_dsu/esu"/>
</dbReference>
<dbReference type="Gene3D" id="1.20.5.440">
    <property type="entry name" value="ATP synthase delta/epsilon subunit, C-terminal domain"/>
    <property type="match status" value="1"/>
</dbReference>
<evidence type="ECO:0000259" key="14">
    <source>
        <dbReference type="Pfam" id="PF02823"/>
    </source>
</evidence>
<dbReference type="NCBIfam" id="TIGR01216">
    <property type="entry name" value="ATP_synt_epsi"/>
    <property type="match status" value="1"/>
</dbReference>
<dbReference type="RefSeq" id="WP_015525582.1">
    <property type="nucleotide sequence ID" value="NZ_PSQG01000002.1"/>
</dbReference>
<keyword evidence="5 11" id="KW-1003">Cell membrane</keyword>
<evidence type="ECO:0000256" key="10">
    <source>
        <dbReference type="ARBA" id="ARBA00023310"/>
    </source>
</evidence>
<dbReference type="AlphaFoldDB" id="A0A367G5X9"/>
<comment type="subcellular location">
    <subcellularLocation>
        <location evidence="2 11">Cell membrane</location>
        <topology evidence="2 11">Peripheral membrane protein</topology>
    </subcellularLocation>
</comment>
<evidence type="ECO:0000256" key="1">
    <source>
        <dbReference type="ARBA" id="ARBA00003543"/>
    </source>
</evidence>
<comment type="similarity">
    <text evidence="3 11 12">Belongs to the ATPase epsilon chain family.</text>
</comment>
<evidence type="ECO:0000256" key="2">
    <source>
        <dbReference type="ARBA" id="ARBA00004202"/>
    </source>
</evidence>
<reference evidence="15 16" key="1">
    <citation type="submission" date="2018-02" db="EMBL/GenBank/DDBJ databases">
        <title>Complete genome sequencing of Faecalibacterium prausnitzii strains isolated from the human gut.</title>
        <authorList>
            <person name="Fitzgerald B.C."/>
            <person name="Shkoporov A.N."/>
            <person name="Ross P.R."/>
            <person name="Hill C."/>
        </authorList>
    </citation>
    <scope>NUCLEOTIDE SEQUENCE [LARGE SCALE GENOMIC DNA]</scope>
    <source>
        <strain evidence="15 16">APC942/31-1</strain>
    </source>
</reference>
<gene>
    <name evidence="11 15" type="primary">atpC</name>
    <name evidence="15" type="ORF">C4886_01460</name>
</gene>
<feature type="domain" description="ATP synthase epsilon subunit C-terminal" evidence="13">
    <location>
        <begin position="88"/>
        <end position="131"/>
    </location>
</feature>